<keyword evidence="3" id="KW-0064">Aspartyl protease</keyword>
<accession>A0A4R3JZI9</accession>
<dbReference type="RefSeq" id="WP_126458393.1">
    <property type="nucleotide sequence ID" value="NZ_AP018721.1"/>
</dbReference>
<proteinExistence type="inferred from homology"/>
<comment type="similarity">
    <text evidence="1">Belongs to the peptidase A31 family.</text>
</comment>
<dbReference type="Proteomes" id="UP000295135">
    <property type="component" value="Unassembled WGS sequence"/>
</dbReference>
<organism evidence="5 6">
    <name type="scientific">Sulfuritortus calidifontis</name>
    <dbReference type="NCBI Taxonomy" id="1914471"/>
    <lineage>
        <taxon>Bacteria</taxon>
        <taxon>Pseudomonadati</taxon>
        <taxon>Pseudomonadota</taxon>
        <taxon>Betaproteobacteria</taxon>
        <taxon>Nitrosomonadales</taxon>
        <taxon>Thiobacillaceae</taxon>
        <taxon>Sulfuritortus</taxon>
    </lineage>
</organism>
<dbReference type="AlphaFoldDB" id="A0A4R3JZI9"/>
<evidence type="ECO:0000256" key="3">
    <source>
        <dbReference type="ARBA" id="ARBA00022750"/>
    </source>
</evidence>
<evidence type="ECO:0000256" key="1">
    <source>
        <dbReference type="ARBA" id="ARBA00006814"/>
    </source>
</evidence>
<protein>
    <submittedName>
        <fullName evidence="5">Hydrogenase maturation protease</fullName>
    </submittedName>
</protein>
<name>A0A4R3JZI9_9PROT</name>
<dbReference type="GO" id="GO:0008047">
    <property type="term" value="F:enzyme activator activity"/>
    <property type="evidence" value="ECO:0007669"/>
    <property type="project" value="InterPro"/>
</dbReference>
<evidence type="ECO:0000313" key="6">
    <source>
        <dbReference type="Proteomes" id="UP000295135"/>
    </source>
</evidence>
<evidence type="ECO:0000313" key="5">
    <source>
        <dbReference type="EMBL" id="TCS73280.1"/>
    </source>
</evidence>
<dbReference type="EMBL" id="SLZY01000002">
    <property type="protein sequence ID" value="TCS73280.1"/>
    <property type="molecule type" value="Genomic_DNA"/>
</dbReference>
<gene>
    <name evidence="5" type="ORF">EDC61_10248</name>
</gene>
<comment type="caution">
    <text evidence="5">The sequence shown here is derived from an EMBL/GenBank/DDBJ whole genome shotgun (WGS) entry which is preliminary data.</text>
</comment>
<evidence type="ECO:0000256" key="2">
    <source>
        <dbReference type="ARBA" id="ARBA00022670"/>
    </source>
</evidence>
<dbReference type="GO" id="GO:0016485">
    <property type="term" value="P:protein processing"/>
    <property type="evidence" value="ECO:0007669"/>
    <property type="project" value="TreeGrafter"/>
</dbReference>
<dbReference type="PANTHER" id="PTHR30302">
    <property type="entry name" value="HYDROGENASE 1 MATURATION PROTEASE"/>
    <property type="match status" value="1"/>
</dbReference>
<dbReference type="NCBIfam" id="TIGR00072">
    <property type="entry name" value="hydrog_prot"/>
    <property type="match status" value="1"/>
</dbReference>
<dbReference type="InterPro" id="IPR023430">
    <property type="entry name" value="Pept_HybD-like_dom_sf"/>
</dbReference>
<dbReference type="PANTHER" id="PTHR30302:SF1">
    <property type="entry name" value="HYDROGENASE 2 MATURATION PROTEASE"/>
    <property type="match status" value="1"/>
</dbReference>
<dbReference type="Pfam" id="PF01750">
    <property type="entry name" value="HycI"/>
    <property type="match status" value="1"/>
</dbReference>
<sequence length="161" mass="16758">MGLRLLCIGSPFGADAVAWAVGKRLSELGLPAGCEVRLLDRPGLQLLEEMRDAETVLLLDAARGIAPGRLHRVESLDELGLAGQSSSHGIGVAEALRLAEQLGQLPERLSVFAIGAGAALPPESTLAALATQLLGEIKKGRDAPPSLLTLPHRGRAPAKRG</sequence>
<dbReference type="OrthoDB" id="9808862at2"/>
<reference evidence="5 6" key="1">
    <citation type="submission" date="2019-03" db="EMBL/GenBank/DDBJ databases">
        <title>Genomic Encyclopedia of Type Strains, Phase IV (KMG-IV): sequencing the most valuable type-strain genomes for metagenomic binning, comparative biology and taxonomic classification.</title>
        <authorList>
            <person name="Goeker M."/>
        </authorList>
    </citation>
    <scope>NUCLEOTIDE SEQUENCE [LARGE SCALE GENOMIC DNA]</scope>
    <source>
        <strain evidence="5 6">DSM 103923</strain>
    </source>
</reference>
<keyword evidence="2 5" id="KW-0645">Protease</keyword>
<evidence type="ECO:0000256" key="4">
    <source>
        <dbReference type="ARBA" id="ARBA00022801"/>
    </source>
</evidence>
<dbReference type="SUPFAM" id="SSF53163">
    <property type="entry name" value="HybD-like"/>
    <property type="match status" value="1"/>
</dbReference>
<dbReference type="Gene3D" id="3.40.50.1450">
    <property type="entry name" value="HybD-like"/>
    <property type="match status" value="1"/>
</dbReference>
<dbReference type="InterPro" id="IPR000671">
    <property type="entry name" value="Peptidase_A31"/>
</dbReference>
<keyword evidence="4" id="KW-0378">Hydrolase</keyword>
<dbReference type="GO" id="GO:0004190">
    <property type="term" value="F:aspartic-type endopeptidase activity"/>
    <property type="evidence" value="ECO:0007669"/>
    <property type="project" value="UniProtKB-KW"/>
</dbReference>
<keyword evidence="6" id="KW-1185">Reference proteome</keyword>